<keyword evidence="2" id="KW-0732">Signal</keyword>
<protein>
    <recommendedName>
        <fullName evidence="5">YtkA-like domain-containing protein</fullName>
    </recommendedName>
</protein>
<proteinExistence type="predicted"/>
<feature type="transmembrane region" description="Helical" evidence="1">
    <location>
        <begin position="159"/>
        <end position="180"/>
    </location>
</feature>
<keyword evidence="1" id="KW-0472">Membrane</keyword>
<dbReference type="EMBL" id="JBHLXJ010000018">
    <property type="protein sequence ID" value="MFC0351489.1"/>
    <property type="molecule type" value="Genomic_DNA"/>
</dbReference>
<feature type="chain" id="PRO_5046240725" description="YtkA-like domain-containing protein" evidence="2">
    <location>
        <begin position="29"/>
        <end position="190"/>
    </location>
</feature>
<dbReference type="RefSeq" id="WP_390214104.1">
    <property type="nucleotide sequence ID" value="NZ_JBHLXJ010000018.1"/>
</dbReference>
<evidence type="ECO:0000313" key="4">
    <source>
        <dbReference type="Proteomes" id="UP001589844"/>
    </source>
</evidence>
<name>A0ABV6II21_9BURK</name>
<accession>A0ABV6II21</accession>
<feature type="signal peptide" evidence="2">
    <location>
        <begin position="1"/>
        <end position="28"/>
    </location>
</feature>
<evidence type="ECO:0000313" key="3">
    <source>
        <dbReference type="EMBL" id="MFC0351489.1"/>
    </source>
</evidence>
<keyword evidence="4" id="KW-1185">Reference proteome</keyword>
<dbReference type="Proteomes" id="UP001589844">
    <property type="component" value="Unassembled WGS sequence"/>
</dbReference>
<organism evidence="3 4">
    <name type="scientific">Undibacterium danionis</name>
    <dbReference type="NCBI Taxonomy" id="1812100"/>
    <lineage>
        <taxon>Bacteria</taxon>
        <taxon>Pseudomonadati</taxon>
        <taxon>Pseudomonadota</taxon>
        <taxon>Betaproteobacteria</taxon>
        <taxon>Burkholderiales</taxon>
        <taxon>Oxalobacteraceae</taxon>
        <taxon>Undibacterium</taxon>
    </lineage>
</organism>
<gene>
    <name evidence="3" type="ORF">ACFFJH_16835</name>
</gene>
<evidence type="ECO:0008006" key="5">
    <source>
        <dbReference type="Google" id="ProtNLM"/>
    </source>
</evidence>
<evidence type="ECO:0000256" key="2">
    <source>
        <dbReference type="SAM" id="SignalP"/>
    </source>
</evidence>
<comment type="caution">
    <text evidence="3">The sequence shown here is derived from an EMBL/GenBank/DDBJ whole genome shotgun (WGS) entry which is preliminary data.</text>
</comment>
<keyword evidence="1" id="KW-0812">Transmembrane</keyword>
<sequence>MKYLPAFIISLFLLVSNVAAIQVAQAHGADDHEHATTAGLMTQVAPRASAQTEDFELLMVLQGRQLIIYLDRFADNQPVLDAQLELESAGLKAIAKQSSPGVYVLDLPKGWLEKSGKYAFSISVEVGDLGDVMTASLEIPELNDTHQDEHEHTSIFSTWWKWLLAATLLLIAVTLVYAIWRRKQRSDFAA</sequence>
<reference evidence="3 4" key="1">
    <citation type="submission" date="2024-09" db="EMBL/GenBank/DDBJ databases">
        <authorList>
            <person name="Sun Q."/>
            <person name="Mori K."/>
        </authorList>
    </citation>
    <scope>NUCLEOTIDE SEQUENCE [LARGE SCALE GENOMIC DNA]</scope>
    <source>
        <strain evidence="3 4">CCM 8677</strain>
    </source>
</reference>
<evidence type="ECO:0000256" key="1">
    <source>
        <dbReference type="SAM" id="Phobius"/>
    </source>
</evidence>
<keyword evidence="1" id="KW-1133">Transmembrane helix</keyword>